<dbReference type="PROSITE" id="PS50835">
    <property type="entry name" value="IG_LIKE"/>
    <property type="match status" value="2"/>
</dbReference>
<dbReference type="SUPFAM" id="SSF48726">
    <property type="entry name" value="Immunoglobulin"/>
    <property type="match status" value="4"/>
</dbReference>
<evidence type="ECO:0000313" key="8">
    <source>
        <dbReference type="EMBL" id="CAC5390017.1"/>
    </source>
</evidence>
<organism evidence="8 9">
    <name type="scientific">Mytilus coruscus</name>
    <name type="common">Sea mussel</name>
    <dbReference type="NCBI Taxonomy" id="42192"/>
    <lineage>
        <taxon>Eukaryota</taxon>
        <taxon>Metazoa</taxon>
        <taxon>Spiralia</taxon>
        <taxon>Lophotrochozoa</taxon>
        <taxon>Mollusca</taxon>
        <taxon>Bivalvia</taxon>
        <taxon>Autobranchia</taxon>
        <taxon>Pteriomorphia</taxon>
        <taxon>Mytilida</taxon>
        <taxon>Mytiloidea</taxon>
        <taxon>Mytilidae</taxon>
        <taxon>Mytilinae</taxon>
        <taxon>Mytilus</taxon>
    </lineage>
</organism>
<keyword evidence="2 6" id="KW-0472">Membrane</keyword>
<keyword evidence="3" id="KW-1015">Disulfide bond</keyword>
<dbReference type="InterPro" id="IPR003599">
    <property type="entry name" value="Ig_sub"/>
</dbReference>
<dbReference type="EMBL" id="CACVKT020004442">
    <property type="protein sequence ID" value="CAC5390017.1"/>
    <property type="molecule type" value="Genomic_DNA"/>
</dbReference>
<keyword evidence="6" id="KW-0812">Transmembrane</keyword>
<dbReference type="PANTHER" id="PTHR11640">
    <property type="entry name" value="NEPHRIN"/>
    <property type="match status" value="1"/>
</dbReference>
<evidence type="ECO:0000256" key="3">
    <source>
        <dbReference type="ARBA" id="ARBA00023157"/>
    </source>
</evidence>
<dbReference type="SMART" id="SM00409">
    <property type="entry name" value="IG"/>
    <property type="match status" value="3"/>
</dbReference>
<evidence type="ECO:0000256" key="1">
    <source>
        <dbReference type="ARBA" id="ARBA00004479"/>
    </source>
</evidence>
<dbReference type="InterPro" id="IPR013783">
    <property type="entry name" value="Ig-like_fold"/>
</dbReference>
<keyword evidence="5" id="KW-0393">Immunoglobulin domain</keyword>
<feature type="domain" description="Ig-like" evidence="7">
    <location>
        <begin position="7"/>
        <end position="84"/>
    </location>
</feature>
<reference evidence="8 9" key="1">
    <citation type="submission" date="2020-06" db="EMBL/GenBank/DDBJ databases">
        <authorList>
            <person name="Li R."/>
            <person name="Bekaert M."/>
        </authorList>
    </citation>
    <scope>NUCLEOTIDE SEQUENCE [LARGE SCALE GENOMIC DNA]</scope>
    <source>
        <strain evidence="9">wild</strain>
    </source>
</reference>
<evidence type="ECO:0000259" key="7">
    <source>
        <dbReference type="PROSITE" id="PS50835"/>
    </source>
</evidence>
<dbReference type="Gene3D" id="2.60.40.10">
    <property type="entry name" value="Immunoglobulins"/>
    <property type="match status" value="3"/>
</dbReference>
<keyword evidence="9" id="KW-1185">Reference proteome</keyword>
<keyword evidence="4" id="KW-0325">Glycoprotein</keyword>
<dbReference type="InterPro" id="IPR051275">
    <property type="entry name" value="Cell_adhesion_signaling"/>
</dbReference>
<evidence type="ECO:0000256" key="6">
    <source>
        <dbReference type="SAM" id="Phobius"/>
    </source>
</evidence>
<feature type="domain" description="Ig-like" evidence="7">
    <location>
        <begin position="91"/>
        <end position="180"/>
    </location>
</feature>
<dbReference type="AlphaFoldDB" id="A0A6J8C5P7"/>
<evidence type="ECO:0000256" key="2">
    <source>
        <dbReference type="ARBA" id="ARBA00023136"/>
    </source>
</evidence>
<gene>
    <name evidence="8" type="ORF">MCOR_25143</name>
</gene>
<sequence length="397" mass="44930">MKINGKKEIVFLDVDEGIKFTLNCSVDSGKPVGTLEWKRNGQHLLFGVHHVSFTFIPNESDNGDNYTCSARNPATDYPLTRTIQLFVNLRPRVILTADPSTNVNEGQMLTLTCNYTSNIQYDKILWLKKIDTSSNSSEHIKSGYLSISFDKITREDMGQYICQVTNRVGTDSLKINITVSFPPRTFKQEVIYNINGEYGKLSTIIIDINCYPSVTVSWAQTAGGKLGIWTTNPNGKVITLFNHKFSLESTILPTKEEHFGSYHVIVRNSRGSVELIIQLILKEDSKVNVFPHAPVCSTSDAVDLFCNISSKKNVHWNVIWEHYFNGVHIRTLQGITDQQSTSLDITFCDFKDEGQYICVWNAQNRRLIGSTLLAVNGIFVFLSYKKCDKKMIIRSEI</sequence>
<feature type="transmembrane region" description="Helical" evidence="6">
    <location>
        <begin position="367"/>
        <end position="384"/>
    </location>
</feature>
<dbReference type="InterPro" id="IPR003598">
    <property type="entry name" value="Ig_sub2"/>
</dbReference>
<name>A0A6J8C5P7_MYTCO</name>
<comment type="subcellular location">
    <subcellularLocation>
        <location evidence="1">Membrane</location>
        <topology evidence="1">Single-pass type I membrane protein</topology>
    </subcellularLocation>
</comment>
<dbReference type="OrthoDB" id="6126887at2759"/>
<proteinExistence type="predicted"/>
<protein>
    <recommendedName>
        <fullName evidence="7">Ig-like domain-containing protein</fullName>
    </recommendedName>
</protein>
<dbReference type="InterPro" id="IPR007110">
    <property type="entry name" value="Ig-like_dom"/>
</dbReference>
<dbReference type="Pfam" id="PF13895">
    <property type="entry name" value="Ig_2"/>
    <property type="match status" value="1"/>
</dbReference>
<dbReference type="InterPro" id="IPR036179">
    <property type="entry name" value="Ig-like_dom_sf"/>
</dbReference>
<dbReference type="Proteomes" id="UP000507470">
    <property type="component" value="Unassembled WGS sequence"/>
</dbReference>
<evidence type="ECO:0000256" key="4">
    <source>
        <dbReference type="ARBA" id="ARBA00023180"/>
    </source>
</evidence>
<evidence type="ECO:0000256" key="5">
    <source>
        <dbReference type="ARBA" id="ARBA00023319"/>
    </source>
</evidence>
<dbReference type="GO" id="GO:0016020">
    <property type="term" value="C:membrane"/>
    <property type="evidence" value="ECO:0007669"/>
    <property type="project" value="UniProtKB-SubCell"/>
</dbReference>
<dbReference type="SMART" id="SM00408">
    <property type="entry name" value="IGc2"/>
    <property type="match status" value="2"/>
</dbReference>
<dbReference type="Pfam" id="PF13927">
    <property type="entry name" value="Ig_3"/>
    <property type="match status" value="1"/>
</dbReference>
<evidence type="ECO:0000313" key="9">
    <source>
        <dbReference type="Proteomes" id="UP000507470"/>
    </source>
</evidence>
<accession>A0A6J8C5P7</accession>
<keyword evidence="6" id="KW-1133">Transmembrane helix</keyword>